<reference evidence="2" key="1">
    <citation type="journal article" date="2022" name="Mol. Ecol. Resour.">
        <title>The genomes of chicory, endive, great burdock and yacon provide insights into Asteraceae palaeo-polyploidization history and plant inulin production.</title>
        <authorList>
            <person name="Fan W."/>
            <person name="Wang S."/>
            <person name="Wang H."/>
            <person name="Wang A."/>
            <person name="Jiang F."/>
            <person name="Liu H."/>
            <person name="Zhao H."/>
            <person name="Xu D."/>
            <person name="Zhang Y."/>
        </authorList>
    </citation>
    <scope>NUCLEOTIDE SEQUENCE [LARGE SCALE GENOMIC DNA]</scope>
    <source>
        <strain evidence="2">cv. Punajuju</strain>
    </source>
</reference>
<evidence type="ECO:0000313" key="2">
    <source>
        <dbReference type="Proteomes" id="UP001055811"/>
    </source>
</evidence>
<keyword evidence="2" id="KW-1185">Reference proteome</keyword>
<dbReference type="Proteomes" id="UP001055811">
    <property type="component" value="Linkage Group LG05"/>
</dbReference>
<sequence length="220" mass="23806">MLGFQLLDRYLQLRSLVDLMPRCYKVILGVLSYAAVLQGDIGTSTGFGTLKEEEHVSCNDESEKVSDTEDTLCKEICQGSNVILEKTVEDNDIPIERAPKVSDDPFGFYPLLHNQNNKSKAPSPFVDAESAQTPSHPPGYTHPCSLARQVGENGVAVANVEVDKAGDSSRPDVITDQQLSRSKKDGTSGGGNVKDIAGTPVQSQSILKQLEYLVEVGHAM</sequence>
<organism evidence="1 2">
    <name type="scientific">Cichorium intybus</name>
    <name type="common">Chicory</name>
    <dbReference type="NCBI Taxonomy" id="13427"/>
    <lineage>
        <taxon>Eukaryota</taxon>
        <taxon>Viridiplantae</taxon>
        <taxon>Streptophyta</taxon>
        <taxon>Embryophyta</taxon>
        <taxon>Tracheophyta</taxon>
        <taxon>Spermatophyta</taxon>
        <taxon>Magnoliopsida</taxon>
        <taxon>eudicotyledons</taxon>
        <taxon>Gunneridae</taxon>
        <taxon>Pentapetalae</taxon>
        <taxon>asterids</taxon>
        <taxon>campanulids</taxon>
        <taxon>Asterales</taxon>
        <taxon>Asteraceae</taxon>
        <taxon>Cichorioideae</taxon>
        <taxon>Cichorieae</taxon>
        <taxon>Cichoriinae</taxon>
        <taxon>Cichorium</taxon>
    </lineage>
</organism>
<dbReference type="EMBL" id="CM042013">
    <property type="protein sequence ID" value="KAI3740191.1"/>
    <property type="molecule type" value="Genomic_DNA"/>
</dbReference>
<evidence type="ECO:0000313" key="1">
    <source>
        <dbReference type="EMBL" id="KAI3740191.1"/>
    </source>
</evidence>
<gene>
    <name evidence="1" type="ORF">L2E82_30614</name>
</gene>
<name>A0ACB9D106_CICIN</name>
<reference evidence="1 2" key="2">
    <citation type="journal article" date="2022" name="Mol. Ecol. Resour.">
        <title>The genomes of chicory, endive, great burdock and yacon provide insights into Asteraceae paleo-polyploidization history and plant inulin production.</title>
        <authorList>
            <person name="Fan W."/>
            <person name="Wang S."/>
            <person name="Wang H."/>
            <person name="Wang A."/>
            <person name="Jiang F."/>
            <person name="Liu H."/>
            <person name="Zhao H."/>
            <person name="Xu D."/>
            <person name="Zhang Y."/>
        </authorList>
    </citation>
    <scope>NUCLEOTIDE SEQUENCE [LARGE SCALE GENOMIC DNA]</scope>
    <source>
        <strain evidence="2">cv. Punajuju</strain>
        <tissue evidence="1">Leaves</tissue>
    </source>
</reference>
<protein>
    <submittedName>
        <fullName evidence="1">Uncharacterized protein</fullName>
    </submittedName>
</protein>
<accession>A0ACB9D106</accession>
<comment type="caution">
    <text evidence="1">The sequence shown here is derived from an EMBL/GenBank/DDBJ whole genome shotgun (WGS) entry which is preliminary data.</text>
</comment>
<proteinExistence type="predicted"/>